<accession>A0A0C3PI92</accession>
<protein>
    <recommendedName>
        <fullName evidence="2">F-box domain-containing protein</fullName>
    </recommendedName>
</protein>
<keyword evidence="4" id="KW-1185">Reference proteome</keyword>
<feature type="domain" description="F-box" evidence="2">
    <location>
        <begin position="13"/>
        <end position="62"/>
    </location>
</feature>
<dbReference type="AlphaFoldDB" id="A0A0C3PI92"/>
<dbReference type="Proteomes" id="UP000053257">
    <property type="component" value="Unassembled WGS sequence"/>
</dbReference>
<dbReference type="InterPro" id="IPR001810">
    <property type="entry name" value="F-box_dom"/>
</dbReference>
<feature type="compositionally biased region" description="Low complexity" evidence="1">
    <location>
        <begin position="459"/>
        <end position="469"/>
    </location>
</feature>
<evidence type="ECO:0000256" key="1">
    <source>
        <dbReference type="SAM" id="MobiDB-lite"/>
    </source>
</evidence>
<organism evidence="3 4">
    <name type="scientific">Phlebiopsis gigantea (strain 11061_1 CR5-6)</name>
    <name type="common">White-rot fungus</name>
    <name type="synonym">Peniophora gigantea</name>
    <dbReference type="NCBI Taxonomy" id="745531"/>
    <lineage>
        <taxon>Eukaryota</taxon>
        <taxon>Fungi</taxon>
        <taxon>Dikarya</taxon>
        <taxon>Basidiomycota</taxon>
        <taxon>Agaricomycotina</taxon>
        <taxon>Agaricomycetes</taxon>
        <taxon>Polyporales</taxon>
        <taxon>Phanerochaetaceae</taxon>
        <taxon>Phlebiopsis</taxon>
    </lineage>
</organism>
<evidence type="ECO:0000259" key="2">
    <source>
        <dbReference type="Pfam" id="PF12937"/>
    </source>
</evidence>
<gene>
    <name evidence="3" type="ORF">PHLGIDRAFT_487886</name>
</gene>
<sequence>MTSEFHATATLIELPPEIIYLVLQALREDESTEPKRGLAACSLTCRYWAKVLQPLLFYSLVLRGPNDVARLLEICRGSPHLAEFIQVIHIAQYSLSYTWFHHISKVLSFLSRDVHTTLTIQGPQSIPTESAQHQDRSVTSLSLYGLPRQLPLSHLQFSRLVISGVQLRRREYLARFVRSLPDQHSCAIERVAFLEHYPPDEEPPSPAPRSLPEALDEIEVSHCTDKDIPGQLALASSFILNEDAEFGGNVWSLTVEVLLALHYHLLPHCCRCVRVSLADRNTIYVVAANAFQPGAENHCVIEVFKSEDSHPSSDALAIMLTYSGVHDNPRAIDWDSVQRVLQRFPSLAYFSVGFKDATSFRWLLEAILRRDILSDLADAEQLRVIDMMPPDDSGWYWQHWDQHYIFSAPDHYTRDDTTLTLSPSERVGWLMRPSAATQEECLDEVFATRKCPAGDAGGPDDSASDGGPPVNLKAIDEKRA</sequence>
<dbReference type="OrthoDB" id="2804335at2759"/>
<evidence type="ECO:0000313" key="3">
    <source>
        <dbReference type="EMBL" id="KIP05698.1"/>
    </source>
</evidence>
<dbReference type="Pfam" id="PF12937">
    <property type="entry name" value="F-box-like"/>
    <property type="match status" value="1"/>
</dbReference>
<feature type="region of interest" description="Disordered" evidence="1">
    <location>
        <begin position="450"/>
        <end position="480"/>
    </location>
</feature>
<dbReference type="HOGENOM" id="CLU_024266_0_0_1"/>
<name>A0A0C3PI92_PHLG1</name>
<proteinExistence type="predicted"/>
<reference evidence="3 4" key="1">
    <citation type="journal article" date="2014" name="PLoS Genet.">
        <title>Analysis of the Phlebiopsis gigantea genome, transcriptome and secretome provides insight into its pioneer colonization strategies of wood.</title>
        <authorList>
            <person name="Hori C."/>
            <person name="Ishida T."/>
            <person name="Igarashi K."/>
            <person name="Samejima M."/>
            <person name="Suzuki H."/>
            <person name="Master E."/>
            <person name="Ferreira P."/>
            <person name="Ruiz-Duenas F.J."/>
            <person name="Held B."/>
            <person name="Canessa P."/>
            <person name="Larrondo L.F."/>
            <person name="Schmoll M."/>
            <person name="Druzhinina I.S."/>
            <person name="Kubicek C.P."/>
            <person name="Gaskell J.A."/>
            <person name="Kersten P."/>
            <person name="St John F."/>
            <person name="Glasner J."/>
            <person name="Sabat G."/>
            <person name="Splinter BonDurant S."/>
            <person name="Syed K."/>
            <person name="Yadav J."/>
            <person name="Mgbeahuruike A.C."/>
            <person name="Kovalchuk A."/>
            <person name="Asiegbu F.O."/>
            <person name="Lackner G."/>
            <person name="Hoffmeister D."/>
            <person name="Rencoret J."/>
            <person name="Gutierrez A."/>
            <person name="Sun H."/>
            <person name="Lindquist E."/>
            <person name="Barry K."/>
            <person name="Riley R."/>
            <person name="Grigoriev I.V."/>
            <person name="Henrissat B."/>
            <person name="Kues U."/>
            <person name="Berka R.M."/>
            <person name="Martinez A.T."/>
            <person name="Covert S.F."/>
            <person name="Blanchette R.A."/>
            <person name="Cullen D."/>
        </authorList>
    </citation>
    <scope>NUCLEOTIDE SEQUENCE [LARGE SCALE GENOMIC DNA]</scope>
    <source>
        <strain evidence="3 4">11061_1 CR5-6</strain>
    </source>
</reference>
<evidence type="ECO:0000313" key="4">
    <source>
        <dbReference type="Proteomes" id="UP000053257"/>
    </source>
</evidence>
<dbReference type="EMBL" id="KN840536">
    <property type="protein sequence ID" value="KIP05698.1"/>
    <property type="molecule type" value="Genomic_DNA"/>
</dbReference>